<dbReference type="InterPro" id="IPR001356">
    <property type="entry name" value="HD"/>
</dbReference>
<evidence type="ECO:0000259" key="4">
    <source>
        <dbReference type="PROSITE" id="PS50071"/>
    </source>
</evidence>
<evidence type="ECO:0000256" key="2">
    <source>
        <dbReference type="RuleBase" id="RU000682"/>
    </source>
</evidence>
<evidence type="ECO:0000256" key="1">
    <source>
        <dbReference type="PROSITE-ProRule" id="PRU00108"/>
    </source>
</evidence>
<keyword evidence="1 2" id="KW-0371">Homeobox</keyword>
<feature type="region of interest" description="Disordered" evidence="3">
    <location>
        <begin position="1"/>
        <end position="154"/>
    </location>
</feature>
<dbReference type="SUPFAM" id="SSF46689">
    <property type="entry name" value="Homeodomain-like"/>
    <property type="match status" value="1"/>
</dbReference>
<feature type="compositionally biased region" description="Basic and acidic residues" evidence="3">
    <location>
        <begin position="102"/>
        <end position="112"/>
    </location>
</feature>
<name>A0ABR1ILZ5_9AGAR</name>
<dbReference type="PANTHER" id="PTHR46255:SF3">
    <property type="entry name" value="HOMEOBOX DOMAIN-CONTAINING PROTEIN"/>
    <property type="match status" value="1"/>
</dbReference>
<keyword evidence="6" id="KW-1185">Reference proteome</keyword>
<reference evidence="5 6" key="1">
    <citation type="submission" date="2024-01" db="EMBL/GenBank/DDBJ databases">
        <title>A draft genome for the cacao thread blight pathogen Marasmiellus scandens.</title>
        <authorList>
            <person name="Baruah I.K."/>
            <person name="Leung J."/>
            <person name="Bukari Y."/>
            <person name="Amoako-Attah I."/>
            <person name="Meinhardt L.W."/>
            <person name="Bailey B.A."/>
            <person name="Cohen S.P."/>
        </authorList>
    </citation>
    <scope>NUCLEOTIDE SEQUENCE [LARGE SCALE GENOMIC DNA]</scope>
    <source>
        <strain evidence="5 6">GH-19</strain>
    </source>
</reference>
<feature type="domain" description="Homeobox" evidence="4">
    <location>
        <begin position="142"/>
        <end position="202"/>
    </location>
</feature>
<comment type="caution">
    <text evidence="5">The sequence shown here is derived from an EMBL/GenBank/DDBJ whole genome shotgun (WGS) entry which is preliminary data.</text>
</comment>
<gene>
    <name evidence="5" type="ORF">VKT23_019271</name>
</gene>
<dbReference type="InterPro" id="IPR052631">
    <property type="entry name" value="Paired_homeobox_Bicoid"/>
</dbReference>
<dbReference type="Pfam" id="PF00046">
    <property type="entry name" value="Homeodomain"/>
    <property type="match status" value="1"/>
</dbReference>
<dbReference type="EMBL" id="JBANRG010000097">
    <property type="protein sequence ID" value="KAK7436195.1"/>
    <property type="molecule type" value="Genomic_DNA"/>
</dbReference>
<feature type="compositionally biased region" description="Basic and acidic residues" evidence="3">
    <location>
        <begin position="482"/>
        <end position="491"/>
    </location>
</feature>
<evidence type="ECO:0000313" key="6">
    <source>
        <dbReference type="Proteomes" id="UP001498398"/>
    </source>
</evidence>
<feature type="compositionally biased region" description="Low complexity" evidence="3">
    <location>
        <begin position="469"/>
        <end position="481"/>
    </location>
</feature>
<feature type="compositionally biased region" description="Polar residues" evidence="3">
    <location>
        <begin position="26"/>
        <end position="47"/>
    </location>
</feature>
<dbReference type="Proteomes" id="UP001498398">
    <property type="component" value="Unassembled WGS sequence"/>
</dbReference>
<feature type="compositionally biased region" description="Polar residues" evidence="3">
    <location>
        <begin position="407"/>
        <end position="420"/>
    </location>
</feature>
<feature type="compositionally biased region" description="Low complexity" evidence="3">
    <location>
        <begin position="1"/>
        <end position="19"/>
    </location>
</feature>
<keyword evidence="1 2" id="KW-0238">DNA-binding</keyword>
<evidence type="ECO:0000256" key="3">
    <source>
        <dbReference type="SAM" id="MobiDB-lite"/>
    </source>
</evidence>
<accession>A0ABR1ILZ5</accession>
<feature type="region of interest" description="Disordered" evidence="3">
    <location>
        <begin position="394"/>
        <end position="491"/>
    </location>
</feature>
<dbReference type="PROSITE" id="PS50071">
    <property type="entry name" value="HOMEOBOX_2"/>
    <property type="match status" value="1"/>
</dbReference>
<dbReference type="InterPro" id="IPR009057">
    <property type="entry name" value="Homeodomain-like_sf"/>
</dbReference>
<feature type="compositionally biased region" description="Pro residues" evidence="3">
    <location>
        <begin position="211"/>
        <end position="221"/>
    </location>
</feature>
<feature type="region of interest" description="Disordered" evidence="3">
    <location>
        <begin position="194"/>
        <end position="378"/>
    </location>
</feature>
<dbReference type="SMART" id="SM00389">
    <property type="entry name" value="HOX"/>
    <property type="match status" value="1"/>
</dbReference>
<comment type="subcellular location">
    <subcellularLocation>
        <location evidence="1 2">Nucleus</location>
    </subcellularLocation>
</comment>
<sequence length="491" mass="53618">MSKSPSPSPTSNIPSPKSSVAPTPLDPSSLTTSRHQTHDNSPPSQTGERVIHSQSLPSFVRSSSSPKPEPTAGPSHAGPSRIRPREEDTPEDQPMAKRIHRDVKPPISDRSRSPSTEGGLADTEEVERSQHSEVSSAPTPAPKKKRTRTLTTPHQSAVLHALLAQSRFPTTAMREEVGRAIGLSARKVQIWFQNQRQKARRPRAQNEAPVARPPQFGPFPTVPESEAPAGAYPRPQLPLGRLEGDLRTVPEPPFDDRYSRLPPGPPYSGNPSSPRLLGPGVPGYTSSALPGSSAFRERMSPEPSPVAPYSSRPHFYNRSPSPHRVPRPSTTFPPEPRLPYRDPSRTLPPLTFPPPGQRSPTTIRSAPANISPPYPYRAPASYESVVLPRVVDNPPVGNIPPPFALQPQPQWDTTAFTTVPRTGPWSRPGSDRSDSTSPTTVRGLHPLREEEQSGASRRGRFDPVRSVIMPMSTSQTSPRSSRSPDHRAHEP</sequence>
<dbReference type="Gene3D" id="1.10.10.60">
    <property type="entry name" value="Homeodomain-like"/>
    <property type="match status" value="1"/>
</dbReference>
<feature type="compositionally biased region" description="Low complexity" evidence="3">
    <location>
        <begin position="53"/>
        <end position="66"/>
    </location>
</feature>
<organism evidence="5 6">
    <name type="scientific">Marasmiellus scandens</name>
    <dbReference type="NCBI Taxonomy" id="2682957"/>
    <lineage>
        <taxon>Eukaryota</taxon>
        <taxon>Fungi</taxon>
        <taxon>Dikarya</taxon>
        <taxon>Basidiomycota</taxon>
        <taxon>Agaricomycotina</taxon>
        <taxon>Agaricomycetes</taxon>
        <taxon>Agaricomycetidae</taxon>
        <taxon>Agaricales</taxon>
        <taxon>Marasmiineae</taxon>
        <taxon>Omphalotaceae</taxon>
        <taxon>Marasmiellus</taxon>
    </lineage>
</organism>
<dbReference type="PANTHER" id="PTHR46255">
    <property type="entry name" value="SHORT STATURE HOMEOBOX"/>
    <property type="match status" value="1"/>
</dbReference>
<proteinExistence type="predicted"/>
<keyword evidence="1 2" id="KW-0539">Nucleus</keyword>
<feature type="DNA-binding region" description="Homeobox" evidence="1">
    <location>
        <begin position="144"/>
        <end position="203"/>
    </location>
</feature>
<protein>
    <recommendedName>
        <fullName evidence="4">Homeobox domain-containing protein</fullName>
    </recommendedName>
</protein>
<evidence type="ECO:0000313" key="5">
    <source>
        <dbReference type="EMBL" id="KAK7436195.1"/>
    </source>
</evidence>
<feature type="compositionally biased region" description="Basic and acidic residues" evidence="3">
    <location>
        <begin position="242"/>
        <end position="259"/>
    </location>
</feature>
<dbReference type="CDD" id="cd00086">
    <property type="entry name" value="homeodomain"/>
    <property type="match status" value="1"/>
</dbReference>